<dbReference type="Proteomes" id="UP000835052">
    <property type="component" value="Unassembled WGS sequence"/>
</dbReference>
<keyword evidence="9" id="KW-1185">Reference proteome</keyword>
<dbReference type="EMBL" id="CAJGYM010000043">
    <property type="protein sequence ID" value="CAD6194357.1"/>
    <property type="molecule type" value="Genomic_DNA"/>
</dbReference>
<feature type="transmembrane region" description="Helical" evidence="7">
    <location>
        <begin position="258"/>
        <end position="276"/>
    </location>
</feature>
<dbReference type="PRINTS" id="PR01130">
    <property type="entry name" value="DERENTRNSPRT"/>
</dbReference>
<dbReference type="PANTHER" id="PTHR10332:SF26">
    <property type="entry name" value="EQUILIBRATIVE NUCLEOSIDE TRANSPORTER 1"/>
    <property type="match status" value="1"/>
</dbReference>
<dbReference type="Pfam" id="PF01733">
    <property type="entry name" value="Nucleoside_tran"/>
    <property type="match status" value="1"/>
</dbReference>
<keyword evidence="4 7" id="KW-0812">Transmembrane</keyword>
<feature type="transmembrane region" description="Helical" evidence="7">
    <location>
        <begin position="128"/>
        <end position="148"/>
    </location>
</feature>
<evidence type="ECO:0000256" key="6">
    <source>
        <dbReference type="ARBA" id="ARBA00023136"/>
    </source>
</evidence>
<reference evidence="8" key="1">
    <citation type="submission" date="2020-10" db="EMBL/GenBank/DDBJ databases">
        <authorList>
            <person name="Kikuchi T."/>
        </authorList>
    </citation>
    <scope>NUCLEOTIDE SEQUENCE</scope>
    <source>
        <strain evidence="8">NKZ352</strain>
    </source>
</reference>
<dbReference type="AlphaFoldDB" id="A0A8S1HGR8"/>
<feature type="transmembrane region" description="Helical" evidence="7">
    <location>
        <begin position="297"/>
        <end position="322"/>
    </location>
</feature>
<sequence>MVNVERLDADGETSGPIDKYNMVYYSVMIVGFGVLMPWNMFITIAPEYYVHYWFTVNGTQTWFSKEFMSSLSIAAQLPNASINILNLFLVISGPLIYRVLAPVVANIANVAAVLAMVIFLTPSVGSMVAFFSATIVIVVLINISNGLYENSVFGVFADFPHNYTSALVIGNNLCGLIISILSIIVTILLPEDPKSVAIVYFGISLLILVFCGLALLNITRQEFYHYHHIRGMEVREKASHEKPSPAILWSAFTSSWPQLFNVWFSFSVTLTIFPVMTTATSRSSDADIWDSYIPDHLFVHVTSFLVFNLFAFFGATLTSYVHFPSPRYLWILVTLRALFVPFFFFCNYRLADRVYPVYFESTGSFIAGGVLMALTSGYCSSLSMIYTPRVVQPSLSRFAAQLSVCCLMLGLFSGATFSLIIGRLIAWA</sequence>
<feature type="transmembrane region" description="Helical" evidence="7">
    <location>
        <begin position="22"/>
        <end position="42"/>
    </location>
</feature>
<dbReference type="PANTHER" id="PTHR10332">
    <property type="entry name" value="EQUILIBRATIVE NUCLEOSIDE TRANSPORTER"/>
    <property type="match status" value="1"/>
</dbReference>
<comment type="similarity">
    <text evidence="2">Belongs to the SLC29A/ENT transporter (TC 2.A.57) family.</text>
</comment>
<evidence type="ECO:0000256" key="4">
    <source>
        <dbReference type="ARBA" id="ARBA00022692"/>
    </source>
</evidence>
<evidence type="ECO:0008006" key="10">
    <source>
        <dbReference type="Google" id="ProtNLM"/>
    </source>
</evidence>
<feature type="transmembrane region" description="Helical" evidence="7">
    <location>
        <begin position="196"/>
        <end position="216"/>
    </location>
</feature>
<organism evidence="8 9">
    <name type="scientific">Caenorhabditis auriculariae</name>
    <dbReference type="NCBI Taxonomy" id="2777116"/>
    <lineage>
        <taxon>Eukaryota</taxon>
        <taxon>Metazoa</taxon>
        <taxon>Ecdysozoa</taxon>
        <taxon>Nematoda</taxon>
        <taxon>Chromadorea</taxon>
        <taxon>Rhabditida</taxon>
        <taxon>Rhabditina</taxon>
        <taxon>Rhabditomorpha</taxon>
        <taxon>Rhabditoidea</taxon>
        <taxon>Rhabditidae</taxon>
        <taxon>Peloderinae</taxon>
        <taxon>Caenorhabditis</taxon>
    </lineage>
</organism>
<comment type="caution">
    <text evidence="8">The sequence shown here is derived from an EMBL/GenBank/DDBJ whole genome shotgun (WGS) entry which is preliminary data.</text>
</comment>
<keyword evidence="5 7" id="KW-1133">Transmembrane helix</keyword>
<dbReference type="GO" id="GO:0005886">
    <property type="term" value="C:plasma membrane"/>
    <property type="evidence" value="ECO:0007669"/>
    <property type="project" value="TreeGrafter"/>
</dbReference>
<evidence type="ECO:0000256" key="2">
    <source>
        <dbReference type="ARBA" id="ARBA00007965"/>
    </source>
</evidence>
<feature type="transmembrane region" description="Helical" evidence="7">
    <location>
        <begin position="168"/>
        <end position="189"/>
    </location>
</feature>
<gene>
    <name evidence="8" type="ORF">CAUJ_LOCUS10276</name>
</gene>
<evidence type="ECO:0000313" key="9">
    <source>
        <dbReference type="Proteomes" id="UP000835052"/>
    </source>
</evidence>
<name>A0A8S1HGR8_9PELO</name>
<dbReference type="PIRSF" id="PIRSF016379">
    <property type="entry name" value="ENT"/>
    <property type="match status" value="1"/>
</dbReference>
<feature type="transmembrane region" description="Helical" evidence="7">
    <location>
        <begin position="103"/>
        <end position="121"/>
    </location>
</feature>
<dbReference type="GO" id="GO:0005337">
    <property type="term" value="F:nucleoside transmembrane transporter activity"/>
    <property type="evidence" value="ECO:0007669"/>
    <property type="project" value="InterPro"/>
</dbReference>
<feature type="transmembrane region" description="Helical" evidence="7">
    <location>
        <begin position="363"/>
        <end position="386"/>
    </location>
</feature>
<evidence type="ECO:0000256" key="3">
    <source>
        <dbReference type="ARBA" id="ARBA00022448"/>
    </source>
</evidence>
<evidence type="ECO:0000313" key="8">
    <source>
        <dbReference type="EMBL" id="CAD6194357.1"/>
    </source>
</evidence>
<protein>
    <recommendedName>
        <fullName evidence="10">Nucleoside transporter</fullName>
    </recommendedName>
</protein>
<proteinExistence type="inferred from homology"/>
<comment type="subcellular location">
    <subcellularLocation>
        <location evidence="1">Membrane</location>
        <topology evidence="1">Multi-pass membrane protein</topology>
    </subcellularLocation>
</comment>
<keyword evidence="6 7" id="KW-0472">Membrane</keyword>
<evidence type="ECO:0000256" key="5">
    <source>
        <dbReference type="ARBA" id="ARBA00022989"/>
    </source>
</evidence>
<dbReference type="OrthoDB" id="1856718at2759"/>
<evidence type="ECO:0000256" key="1">
    <source>
        <dbReference type="ARBA" id="ARBA00004141"/>
    </source>
</evidence>
<dbReference type="InterPro" id="IPR002259">
    <property type="entry name" value="Eqnu_transpt"/>
</dbReference>
<evidence type="ECO:0000256" key="7">
    <source>
        <dbReference type="SAM" id="Phobius"/>
    </source>
</evidence>
<keyword evidence="3" id="KW-0813">Transport</keyword>
<feature type="transmembrane region" description="Helical" evidence="7">
    <location>
        <begin position="328"/>
        <end position="351"/>
    </location>
</feature>
<feature type="transmembrane region" description="Helical" evidence="7">
    <location>
        <begin position="398"/>
        <end position="426"/>
    </location>
</feature>
<accession>A0A8S1HGR8</accession>